<dbReference type="EMBL" id="CAJVOS010000013">
    <property type="protein sequence ID" value="CAG8009659.1"/>
    <property type="molecule type" value="Genomic_DNA"/>
</dbReference>
<keyword evidence="4 9" id="KW-0812">Transmembrane</keyword>
<dbReference type="PANTHER" id="PTHR22601">
    <property type="entry name" value="ISP4 LIKE PROTEIN"/>
    <property type="match status" value="1"/>
</dbReference>
<feature type="transmembrane region" description="Helical" evidence="9">
    <location>
        <begin position="320"/>
        <end position="343"/>
    </location>
</feature>
<comment type="caution">
    <text evidence="10">The sequence shown here is derived from an EMBL/GenBank/DDBJ whole genome shotgun (WGS) entry which is preliminary data.</text>
</comment>
<evidence type="ECO:0000256" key="9">
    <source>
        <dbReference type="SAM" id="Phobius"/>
    </source>
</evidence>
<keyword evidence="8 9" id="KW-0472">Membrane</keyword>
<name>A0A9W4HGS5_PENOL</name>
<evidence type="ECO:0000313" key="11">
    <source>
        <dbReference type="Proteomes" id="UP001153618"/>
    </source>
</evidence>
<evidence type="ECO:0000256" key="3">
    <source>
        <dbReference type="ARBA" id="ARBA00022448"/>
    </source>
</evidence>
<evidence type="ECO:0000256" key="1">
    <source>
        <dbReference type="ARBA" id="ARBA00004141"/>
    </source>
</evidence>
<evidence type="ECO:0000313" key="10">
    <source>
        <dbReference type="EMBL" id="CAG8009659.1"/>
    </source>
</evidence>
<evidence type="ECO:0000256" key="2">
    <source>
        <dbReference type="ARBA" id="ARBA00008807"/>
    </source>
</evidence>
<dbReference type="NCBIfam" id="TIGR00727">
    <property type="entry name" value="ISP4_OPT"/>
    <property type="match status" value="1"/>
</dbReference>
<protein>
    <submittedName>
        <fullName evidence="10">Uncharacterized protein</fullName>
    </submittedName>
</protein>
<sequence length="771" mass="85857">MASKESNCDSIKPALVAGDEEICEGRLGYTKFEKADEEQDTNEVYSYESNRSPFAQVRAVVPETDDPTMPVNTPRMWLLGIVFTMLGSGINQLFSLRYPSVHIVALVAELLAYPIGVFLAKTLPIASVRLGPLGAFVINPDKSFNIKEHALIVIMSNVSFGYPSADATNIIQAASKSFYDFRLKPGLYVMVVLVAQLLGFGVAGLTAPWLVEPARIIWPGVLSNCAMLETLHSRANHPANGWRVTPLRFFLFVMVVAFVWYFFPGLTFTALSYLTWVCCIAPKDVVVNHLFGVQTGLGLSPITFDWTQIAYNTNPLLSPAWAAANVFAGFAFCVWVVIPAIYYTNKWFTPYLPLMTANVYDNTGAVYNATRVEPADKSIDQEAYCNYSPPDLGAAYGFIYGLSFATITSVFSHVAIWHGHDIWAAMKGRTRLDIHARLIRASYRRTPWSWYAAIIMITMAMTVTMVEVYHTKLPVCGVFLSLIIPVLYMVPCGIIQGITDVNANQLNCLTEFIGGYMFEGKPLANMIFKVLSTDIVGQGVFFSMDMKLAHYLKVPPRTCFVAQGVATIVSALTQVGVTLWMLGKVSGICNSDQTSGFSCPNGRTIHSTPVNWGLAGHRRLYSAGRIYSPLLHFFWIGALAPLVTYLMYRYTRRRFWKLISWPLIVIGTYNVPIATGINYSSWAVVNFIFNHFIKRRFFAWWKKYNYIMAAALDTGLALSGIVIFFSVSYPGAVSSDWWGNTVYLKTADAQGMPYKPLPSVKYFGPPNGTWS</sequence>
<feature type="transmembrane region" description="Helical" evidence="9">
    <location>
        <begin position="186"/>
        <end position="210"/>
    </location>
</feature>
<evidence type="ECO:0000256" key="5">
    <source>
        <dbReference type="ARBA" id="ARBA00022856"/>
    </source>
</evidence>
<comment type="similarity">
    <text evidence="2">Belongs to the oligopeptide OPT transporter family.</text>
</comment>
<evidence type="ECO:0000256" key="8">
    <source>
        <dbReference type="ARBA" id="ARBA00023136"/>
    </source>
</evidence>
<feature type="transmembrane region" description="Helical" evidence="9">
    <location>
        <begin position="472"/>
        <end position="490"/>
    </location>
</feature>
<feature type="transmembrane region" description="Helical" evidence="9">
    <location>
        <begin position="245"/>
        <end position="263"/>
    </location>
</feature>
<keyword evidence="5" id="KW-0571">Peptide transport</keyword>
<keyword evidence="7 9" id="KW-1133">Transmembrane helix</keyword>
<feature type="transmembrane region" description="Helical" evidence="9">
    <location>
        <begin position="76"/>
        <end position="94"/>
    </location>
</feature>
<keyword evidence="6" id="KW-0653">Protein transport</keyword>
<comment type="subcellular location">
    <subcellularLocation>
        <location evidence="1">Membrane</location>
        <topology evidence="1">Multi-pass membrane protein</topology>
    </subcellularLocation>
</comment>
<organism evidence="10 11">
    <name type="scientific">Penicillium olsonii</name>
    <dbReference type="NCBI Taxonomy" id="99116"/>
    <lineage>
        <taxon>Eukaryota</taxon>
        <taxon>Fungi</taxon>
        <taxon>Dikarya</taxon>
        <taxon>Ascomycota</taxon>
        <taxon>Pezizomycotina</taxon>
        <taxon>Eurotiomycetes</taxon>
        <taxon>Eurotiomycetidae</taxon>
        <taxon>Eurotiales</taxon>
        <taxon>Aspergillaceae</taxon>
        <taxon>Penicillium</taxon>
    </lineage>
</organism>
<evidence type="ECO:0000256" key="6">
    <source>
        <dbReference type="ARBA" id="ARBA00022927"/>
    </source>
</evidence>
<dbReference type="Proteomes" id="UP001153618">
    <property type="component" value="Unassembled WGS sequence"/>
</dbReference>
<feature type="transmembrane region" description="Helical" evidence="9">
    <location>
        <begin position="560"/>
        <end position="582"/>
    </location>
</feature>
<dbReference type="GO" id="GO:0035673">
    <property type="term" value="F:oligopeptide transmembrane transporter activity"/>
    <property type="evidence" value="ECO:0007669"/>
    <property type="project" value="InterPro"/>
</dbReference>
<dbReference type="GO" id="GO:0016020">
    <property type="term" value="C:membrane"/>
    <property type="evidence" value="ECO:0007669"/>
    <property type="project" value="UniProtKB-SubCell"/>
</dbReference>
<dbReference type="NCBIfam" id="TIGR00728">
    <property type="entry name" value="OPT_sfam"/>
    <property type="match status" value="1"/>
</dbReference>
<reference evidence="10" key="1">
    <citation type="submission" date="2021-07" db="EMBL/GenBank/DDBJ databases">
        <authorList>
            <person name="Branca A.L. A."/>
        </authorList>
    </citation>
    <scope>NUCLEOTIDE SEQUENCE</scope>
</reference>
<feature type="transmembrane region" description="Helical" evidence="9">
    <location>
        <begin position="705"/>
        <end position="729"/>
    </location>
</feature>
<gene>
    <name evidence="10" type="ORF">POLS_LOCUS2089</name>
</gene>
<feature type="transmembrane region" description="Helical" evidence="9">
    <location>
        <begin position="626"/>
        <end position="648"/>
    </location>
</feature>
<proteinExistence type="inferred from homology"/>
<dbReference type="InterPro" id="IPR004813">
    <property type="entry name" value="OPT"/>
</dbReference>
<dbReference type="Pfam" id="PF03169">
    <property type="entry name" value="OPT"/>
    <property type="match status" value="1"/>
</dbReference>
<dbReference type="GO" id="GO:0015031">
    <property type="term" value="P:protein transport"/>
    <property type="evidence" value="ECO:0007669"/>
    <property type="project" value="UniProtKB-KW"/>
</dbReference>
<dbReference type="AlphaFoldDB" id="A0A9W4HGS5"/>
<evidence type="ECO:0000256" key="4">
    <source>
        <dbReference type="ARBA" id="ARBA00022692"/>
    </source>
</evidence>
<dbReference type="InterPro" id="IPR004648">
    <property type="entry name" value="Oligpept_transpt"/>
</dbReference>
<dbReference type="OrthoDB" id="9986677at2759"/>
<keyword evidence="3" id="KW-0813">Transport</keyword>
<feature type="transmembrane region" description="Helical" evidence="9">
    <location>
        <begin position="100"/>
        <end position="120"/>
    </location>
</feature>
<keyword evidence="11" id="KW-1185">Reference proteome</keyword>
<evidence type="ECO:0000256" key="7">
    <source>
        <dbReference type="ARBA" id="ARBA00022989"/>
    </source>
</evidence>
<feature type="transmembrane region" description="Helical" evidence="9">
    <location>
        <begin position="448"/>
        <end position="466"/>
    </location>
</feature>
<accession>A0A9W4HGS5</accession>